<organism evidence="10 11">
    <name type="scientific">Cellulomonas fulva</name>
    <dbReference type="NCBI Taxonomy" id="2835530"/>
    <lineage>
        <taxon>Bacteria</taxon>
        <taxon>Bacillati</taxon>
        <taxon>Actinomycetota</taxon>
        <taxon>Actinomycetes</taxon>
        <taxon>Micrococcales</taxon>
        <taxon>Cellulomonadaceae</taxon>
        <taxon>Cellulomonas</taxon>
    </lineage>
</organism>
<dbReference type="InterPro" id="IPR012349">
    <property type="entry name" value="Split_barrel_FMN-bd"/>
</dbReference>
<feature type="region of interest" description="Disordered" evidence="7">
    <location>
        <begin position="1"/>
        <end position="96"/>
    </location>
</feature>
<evidence type="ECO:0000259" key="8">
    <source>
        <dbReference type="Pfam" id="PF01243"/>
    </source>
</evidence>
<dbReference type="NCBIfam" id="NF004231">
    <property type="entry name" value="PRK05679.1"/>
    <property type="match status" value="1"/>
</dbReference>
<comment type="cofactor">
    <cofactor evidence="1">
        <name>FMN</name>
        <dbReference type="ChEBI" id="CHEBI:58210"/>
    </cofactor>
</comment>
<dbReference type="InterPro" id="IPR011576">
    <property type="entry name" value="Pyridox_Oxase_N"/>
</dbReference>
<dbReference type="GO" id="GO:0004733">
    <property type="term" value="F:pyridoxamine phosphate oxidase activity"/>
    <property type="evidence" value="ECO:0007669"/>
    <property type="project" value="UniProtKB-EC"/>
</dbReference>
<evidence type="ECO:0000313" key="11">
    <source>
        <dbReference type="Proteomes" id="UP000722125"/>
    </source>
</evidence>
<evidence type="ECO:0000256" key="3">
    <source>
        <dbReference type="ARBA" id="ARBA00022630"/>
    </source>
</evidence>
<evidence type="ECO:0000256" key="7">
    <source>
        <dbReference type="SAM" id="MobiDB-lite"/>
    </source>
</evidence>
<dbReference type="InterPro" id="IPR000659">
    <property type="entry name" value="Pyridox_Oxase"/>
</dbReference>
<feature type="compositionally biased region" description="Low complexity" evidence="7">
    <location>
        <begin position="81"/>
        <end position="96"/>
    </location>
</feature>
<protein>
    <recommendedName>
        <fullName evidence="6">Pyridoxamine 5'-phosphate oxidase</fullName>
        <ecNumber evidence="6">1.4.3.5</ecNumber>
    </recommendedName>
</protein>
<keyword evidence="3" id="KW-0285">Flavoprotein</keyword>
<evidence type="ECO:0000256" key="5">
    <source>
        <dbReference type="ARBA" id="ARBA00023002"/>
    </source>
</evidence>
<keyword evidence="11" id="KW-1185">Reference proteome</keyword>
<feature type="region of interest" description="Disordered" evidence="7">
    <location>
        <begin position="120"/>
        <end position="147"/>
    </location>
</feature>
<feature type="compositionally biased region" description="Low complexity" evidence="7">
    <location>
        <begin position="7"/>
        <end position="21"/>
    </location>
</feature>
<evidence type="ECO:0000256" key="1">
    <source>
        <dbReference type="ARBA" id="ARBA00001917"/>
    </source>
</evidence>
<feature type="compositionally biased region" description="Low complexity" evidence="7">
    <location>
        <begin position="29"/>
        <end position="41"/>
    </location>
</feature>
<accession>A0ABS5U1J0</accession>
<dbReference type="NCBIfam" id="TIGR00558">
    <property type="entry name" value="pdxH"/>
    <property type="match status" value="1"/>
</dbReference>
<evidence type="ECO:0000313" key="10">
    <source>
        <dbReference type="EMBL" id="MBT0995254.1"/>
    </source>
</evidence>
<dbReference type="Gene3D" id="2.30.110.10">
    <property type="entry name" value="Electron Transport, Fmn-binding Protein, Chain A"/>
    <property type="match status" value="1"/>
</dbReference>
<gene>
    <name evidence="10" type="primary">pdxH</name>
    <name evidence="10" type="ORF">KIN34_13270</name>
</gene>
<dbReference type="Pfam" id="PF10590">
    <property type="entry name" value="PNP_phzG_C"/>
    <property type="match status" value="1"/>
</dbReference>
<dbReference type="InterPro" id="IPR019576">
    <property type="entry name" value="Pyridoxamine_oxidase_dimer_C"/>
</dbReference>
<proteinExistence type="inferred from homology"/>
<dbReference type="SUPFAM" id="SSF50475">
    <property type="entry name" value="FMN-binding split barrel"/>
    <property type="match status" value="1"/>
</dbReference>
<feature type="domain" description="Pyridoxamine 5'-phosphate oxidase N-terminal" evidence="8">
    <location>
        <begin position="235"/>
        <end position="349"/>
    </location>
</feature>
<sequence>MSCCQPTTRSTSSISRASATTGPRDPVASRTTRSVGSGSSSGKRRTGHDASTGAARPAPGTASVGSTTPGQALGPTPGPTPVRTRARVASSASTSGSAIAVVVTVHPPFEQVLHRPLTRAGTVAHGRRRARDRRTAGGLRAPSGEAARQLVRAGVRHRAPAEPRDRRRSGAVTGDLRRSRACSATLCAYAAGVDVEHWEYAGEGLDERELPAAPLTIVRDWVAAARARQAAAGDVPEPTAMSVATVDAAGAPDVRTVLLRFLDERGPGFVTDLRSAKSTAIARTGRLAAALTWPAMHRAIRFRGTAVPLPRDEVTAYFVGRPWGSRVSAWASHQSQPVADRAALVAAYAAAAARFPDTGSPDDVPVPDAWGGWRVTCDEVELWAGRRDRLHDRLVYVRVAPGDLGEPSAWRVERRQP</sequence>
<dbReference type="PANTHER" id="PTHR10851:SF0">
    <property type="entry name" value="PYRIDOXINE-5'-PHOSPHATE OXIDASE"/>
    <property type="match status" value="1"/>
</dbReference>
<feature type="domain" description="Pyridoxine 5'-phosphate oxidase dimerisation C-terminal" evidence="9">
    <location>
        <begin position="370"/>
        <end position="417"/>
    </location>
</feature>
<dbReference type="EMBL" id="JAHBOH010000001">
    <property type="protein sequence ID" value="MBT0995254.1"/>
    <property type="molecule type" value="Genomic_DNA"/>
</dbReference>
<name>A0ABS5U1J0_9CELL</name>
<evidence type="ECO:0000259" key="9">
    <source>
        <dbReference type="Pfam" id="PF10590"/>
    </source>
</evidence>
<dbReference type="PANTHER" id="PTHR10851">
    <property type="entry name" value="PYRIDOXINE-5-PHOSPHATE OXIDASE"/>
    <property type="match status" value="1"/>
</dbReference>
<comment type="similarity">
    <text evidence="2">Belongs to the pyridoxamine 5'-phosphate oxidase family.</text>
</comment>
<feature type="region of interest" description="Disordered" evidence="7">
    <location>
        <begin position="154"/>
        <end position="173"/>
    </location>
</feature>
<dbReference type="EC" id="1.4.3.5" evidence="6"/>
<keyword evidence="4" id="KW-0288">FMN</keyword>
<dbReference type="Pfam" id="PF01243">
    <property type="entry name" value="PNPOx_N"/>
    <property type="match status" value="1"/>
</dbReference>
<evidence type="ECO:0000256" key="2">
    <source>
        <dbReference type="ARBA" id="ARBA00007301"/>
    </source>
</evidence>
<evidence type="ECO:0000256" key="6">
    <source>
        <dbReference type="NCBIfam" id="TIGR00558"/>
    </source>
</evidence>
<reference evidence="10 11" key="1">
    <citation type="submission" date="2021-05" db="EMBL/GenBank/DDBJ databases">
        <title>Description of Cellulomonas sp. DKR-3 sp. nov.</title>
        <authorList>
            <person name="Dahal R.H."/>
            <person name="Chaudhary D.K."/>
        </authorList>
    </citation>
    <scope>NUCLEOTIDE SEQUENCE [LARGE SCALE GENOMIC DNA]</scope>
    <source>
        <strain evidence="10 11">DKR-3</strain>
    </source>
</reference>
<evidence type="ECO:0000256" key="4">
    <source>
        <dbReference type="ARBA" id="ARBA00022643"/>
    </source>
</evidence>
<dbReference type="Proteomes" id="UP000722125">
    <property type="component" value="Unassembled WGS sequence"/>
</dbReference>
<keyword evidence="5 10" id="KW-0560">Oxidoreductase</keyword>
<comment type="caution">
    <text evidence="10">The sequence shown here is derived from an EMBL/GenBank/DDBJ whole genome shotgun (WGS) entry which is preliminary data.</text>
</comment>